<evidence type="ECO:0000256" key="1">
    <source>
        <dbReference type="SAM" id="SignalP"/>
    </source>
</evidence>
<gene>
    <name evidence="2" type="ORF">EB235_31125</name>
</gene>
<evidence type="ECO:0000313" key="2">
    <source>
        <dbReference type="EMBL" id="QKD05389.1"/>
    </source>
</evidence>
<reference evidence="2 3" key="1">
    <citation type="submission" date="2018-10" db="EMBL/GenBank/DDBJ databases">
        <authorList>
            <person name="Perry B.J."/>
            <person name="Sullivan J.T."/>
            <person name="Murphy R.J.T."/>
            <person name="Ramsay J.P."/>
            <person name="Ronson C.W."/>
        </authorList>
    </citation>
    <scope>NUCLEOTIDE SEQUENCE [LARGE SCALE GENOMIC DNA]</scope>
    <source>
        <strain evidence="2 3">R88b</strain>
    </source>
</reference>
<dbReference type="AlphaFoldDB" id="A0A6M7WXQ1"/>
<protein>
    <submittedName>
        <fullName evidence="2">Uncharacterized protein</fullName>
    </submittedName>
</protein>
<dbReference type="RefSeq" id="WP_027033655.1">
    <property type="nucleotide sequence ID" value="NZ_CP033367.1"/>
</dbReference>
<keyword evidence="1" id="KW-0732">Signal</keyword>
<evidence type="ECO:0000313" key="3">
    <source>
        <dbReference type="Proteomes" id="UP000503017"/>
    </source>
</evidence>
<dbReference type="Proteomes" id="UP000503017">
    <property type="component" value="Chromosome"/>
</dbReference>
<proteinExistence type="predicted"/>
<accession>A0A6M7WXQ1</accession>
<feature type="signal peptide" evidence="1">
    <location>
        <begin position="1"/>
        <end position="30"/>
    </location>
</feature>
<sequence length="131" mass="14061">MLSTFTKILAAASTIAVLMIPLVAPSTAYANSTTVPRKCINGVCGSVKYFGGKVRISLSSKLSRTTHFNFKTNPGDQIEVGNGYSFDREPGDSGTYSAQACDRGGFGARSTCTKWATFDWNSGAQEQEEEQ</sequence>
<organism evidence="2 3">
    <name type="scientific">Mesorhizobium loti R88b</name>
    <dbReference type="NCBI Taxonomy" id="935548"/>
    <lineage>
        <taxon>Bacteria</taxon>
        <taxon>Pseudomonadati</taxon>
        <taxon>Pseudomonadota</taxon>
        <taxon>Alphaproteobacteria</taxon>
        <taxon>Hyphomicrobiales</taxon>
        <taxon>Phyllobacteriaceae</taxon>
        <taxon>Mesorhizobium</taxon>
    </lineage>
</organism>
<dbReference type="EMBL" id="CP033367">
    <property type="protein sequence ID" value="QKD05389.1"/>
    <property type="molecule type" value="Genomic_DNA"/>
</dbReference>
<name>A0A6M7WXQ1_RHILI</name>
<feature type="chain" id="PRO_5026755809" evidence="1">
    <location>
        <begin position="31"/>
        <end position="131"/>
    </location>
</feature>